<evidence type="ECO:0000313" key="2">
    <source>
        <dbReference type="EMBL" id="ARU61696.1"/>
    </source>
</evidence>
<dbReference type="KEGG" id="tum:CBW65_12195"/>
<keyword evidence="1" id="KW-0472">Membrane</keyword>
<feature type="transmembrane region" description="Helical" evidence="1">
    <location>
        <begin position="35"/>
        <end position="59"/>
    </location>
</feature>
<evidence type="ECO:0000256" key="1">
    <source>
        <dbReference type="SAM" id="Phobius"/>
    </source>
</evidence>
<accession>A0A1Y0IPE9</accession>
<feature type="transmembrane region" description="Helical" evidence="1">
    <location>
        <begin position="130"/>
        <end position="150"/>
    </location>
</feature>
<dbReference type="AlphaFoldDB" id="A0A1Y0IPE9"/>
<dbReference type="Proteomes" id="UP000195437">
    <property type="component" value="Chromosome"/>
</dbReference>
<keyword evidence="1" id="KW-1133">Transmembrane helix</keyword>
<name>A0A1Y0IPE9_9BACL</name>
<dbReference type="OrthoDB" id="2664017at2"/>
<evidence type="ECO:0000313" key="3">
    <source>
        <dbReference type="Proteomes" id="UP000195437"/>
    </source>
</evidence>
<dbReference type="InterPro" id="IPR048147">
    <property type="entry name" value="CBO0543-like"/>
</dbReference>
<dbReference type="EMBL" id="CP021434">
    <property type="protein sequence ID" value="ARU61696.1"/>
    <property type="molecule type" value="Genomic_DNA"/>
</dbReference>
<gene>
    <name evidence="2" type="ORF">CBW65_12195</name>
</gene>
<feature type="transmembrane region" description="Helical" evidence="1">
    <location>
        <begin position="71"/>
        <end position="87"/>
    </location>
</feature>
<dbReference type="RefSeq" id="WP_087457066.1">
    <property type="nucleotide sequence ID" value="NZ_CP021434.1"/>
</dbReference>
<keyword evidence="1" id="KW-0812">Transmembrane</keyword>
<keyword evidence="3" id="KW-1185">Reference proteome</keyword>
<protein>
    <submittedName>
        <fullName evidence="2">Uncharacterized protein</fullName>
    </submittedName>
</protein>
<feature type="transmembrane region" description="Helical" evidence="1">
    <location>
        <begin position="6"/>
        <end position="23"/>
    </location>
</feature>
<feature type="transmembrane region" description="Helical" evidence="1">
    <location>
        <begin position="99"/>
        <end position="118"/>
    </location>
</feature>
<reference evidence="3" key="1">
    <citation type="submission" date="2017-05" db="EMBL/GenBank/DDBJ databases">
        <authorList>
            <person name="Sung H."/>
        </authorList>
    </citation>
    <scope>NUCLEOTIDE SEQUENCE [LARGE SCALE GENOMIC DNA]</scope>
    <source>
        <strain evidence="3">AR23208</strain>
    </source>
</reference>
<organism evidence="2 3">
    <name type="scientific">Tumebacillus avium</name>
    <dbReference type="NCBI Taxonomy" id="1903704"/>
    <lineage>
        <taxon>Bacteria</taxon>
        <taxon>Bacillati</taxon>
        <taxon>Bacillota</taxon>
        <taxon>Bacilli</taxon>
        <taxon>Bacillales</taxon>
        <taxon>Alicyclobacillaceae</taxon>
        <taxon>Tumebacillus</taxon>
    </lineage>
</organism>
<dbReference type="NCBIfam" id="NF041644">
    <property type="entry name" value="CBO0543_fam"/>
    <property type="match status" value="1"/>
</dbReference>
<proteinExistence type="predicted"/>
<sequence>MREDTWVLILFWLIIPLVLYLLVPSRKVKHAHILFWFAQFIMWDMDIIDVQFNLIQFPYRIFEYASKTSFTLHYLVFPSICVIFTLYRPERRSWVVRAGYDLLWTAGITAFLFALDAFTQLMHLVQRSVLFRLFVVYLLLGLTRLFYVWYRKGFRSAEDGTESAA</sequence>